<dbReference type="Proteomes" id="UP000789920">
    <property type="component" value="Unassembled WGS sequence"/>
</dbReference>
<keyword evidence="2" id="KW-1185">Reference proteome</keyword>
<dbReference type="EMBL" id="CAJVQC010024169">
    <property type="protein sequence ID" value="CAG8725488.1"/>
    <property type="molecule type" value="Genomic_DNA"/>
</dbReference>
<evidence type="ECO:0000313" key="2">
    <source>
        <dbReference type="Proteomes" id="UP000789920"/>
    </source>
</evidence>
<name>A0ACA9PUY5_9GLOM</name>
<protein>
    <submittedName>
        <fullName evidence="1">36262_t:CDS:1</fullName>
    </submittedName>
</protein>
<reference evidence="1" key="1">
    <citation type="submission" date="2021-06" db="EMBL/GenBank/DDBJ databases">
        <authorList>
            <person name="Kallberg Y."/>
            <person name="Tangrot J."/>
            <person name="Rosling A."/>
        </authorList>
    </citation>
    <scope>NUCLEOTIDE SEQUENCE</scope>
    <source>
        <strain evidence="1">MA461A</strain>
    </source>
</reference>
<evidence type="ECO:0000313" key="1">
    <source>
        <dbReference type="EMBL" id="CAG8725488.1"/>
    </source>
</evidence>
<accession>A0ACA9PUY5</accession>
<comment type="caution">
    <text evidence="1">The sequence shown here is derived from an EMBL/GenBank/DDBJ whole genome shotgun (WGS) entry which is preliminary data.</text>
</comment>
<organism evidence="1 2">
    <name type="scientific">Racocetra persica</name>
    <dbReference type="NCBI Taxonomy" id="160502"/>
    <lineage>
        <taxon>Eukaryota</taxon>
        <taxon>Fungi</taxon>
        <taxon>Fungi incertae sedis</taxon>
        <taxon>Mucoromycota</taxon>
        <taxon>Glomeromycotina</taxon>
        <taxon>Glomeromycetes</taxon>
        <taxon>Diversisporales</taxon>
        <taxon>Gigasporaceae</taxon>
        <taxon>Racocetra</taxon>
    </lineage>
</organism>
<proteinExistence type="predicted"/>
<feature type="non-terminal residue" evidence="1">
    <location>
        <position position="1"/>
    </location>
</feature>
<sequence length="84" mass="9569">ALSVVSNMLAIAGALIALDAFLFGARPINPWGCIRTTFFSENIDHRKRIDGNWTIQHDELEVFLIPSIIFDPKLKFFWVLVPKL</sequence>
<gene>
    <name evidence="1" type="ORF">RPERSI_LOCUS11660</name>
</gene>